<keyword evidence="2" id="KW-0479">Metal-binding</keyword>
<evidence type="ECO:0000256" key="4">
    <source>
        <dbReference type="ARBA" id="ARBA00023004"/>
    </source>
</evidence>
<dbReference type="GO" id="GO:0005886">
    <property type="term" value="C:plasma membrane"/>
    <property type="evidence" value="ECO:0007669"/>
    <property type="project" value="TreeGrafter"/>
</dbReference>
<dbReference type="Gene3D" id="1.10.1060.10">
    <property type="entry name" value="Alpha-helical ferredoxin"/>
    <property type="match status" value="1"/>
</dbReference>
<dbReference type="PANTHER" id="PTHR43255:SF1">
    <property type="entry name" value="IRON-SULFUR-BINDING OXIDOREDUCTASE FADF-RELATED"/>
    <property type="match status" value="1"/>
</dbReference>
<reference evidence="7" key="1">
    <citation type="journal article" date="2020" name="mSystems">
        <title>Genome- and Community-Level Interaction Insights into Carbon Utilization and Element Cycling Functions of Hydrothermarchaeota in Hydrothermal Sediment.</title>
        <authorList>
            <person name="Zhou Z."/>
            <person name="Liu Y."/>
            <person name="Xu W."/>
            <person name="Pan J."/>
            <person name="Luo Z.H."/>
            <person name="Li M."/>
        </authorList>
    </citation>
    <scope>NUCLEOTIDE SEQUENCE [LARGE SCALE GENOMIC DNA]</scope>
    <source>
        <strain evidence="7">HyVt-233</strain>
    </source>
</reference>
<dbReference type="PROSITE" id="PS00198">
    <property type="entry name" value="4FE4S_FER_1"/>
    <property type="match status" value="1"/>
</dbReference>
<dbReference type="AlphaFoldDB" id="A0A7C0Y4S0"/>
<proteinExistence type="predicted"/>
<evidence type="ECO:0000256" key="2">
    <source>
        <dbReference type="ARBA" id="ARBA00022723"/>
    </source>
</evidence>
<evidence type="ECO:0000259" key="6">
    <source>
        <dbReference type="PROSITE" id="PS51379"/>
    </source>
</evidence>
<name>A0A7C0Y4S0_DESA2</name>
<evidence type="ECO:0000256" key="3">
    <source>
        <dbReference type="ARBA" id="ARBA00023002"/>
    </source>
</evidence>
<dbReference type="GO" id="GO:0016491">
    <property type="term" value="F:oxidoreductase activity"/>
    <property type="evidence" value="ECO:0007669"/>
    <property type="project" value="UniProtKB-KW"/>
</dbReference>
<dbReference type="Proteomes" id="UP000886289">
    <property type="component" value="Unassembled WGS sequence"/>
</dbReference>
<feature type="domain" description="4Fe-4S ferredoxin-type" evidence="6">
    <location>
        <begin position="19"/>
        <end position="52"/>
    </location>
</feature>
<keyword evidence="1" id="KW-0004">4Fe-4S</keyword>
<dbReference type="Pfam" id="PF13183">
    <property type="entry name" value="Fer4_8"/>
    <property type="match status" value="1"/>
</dbReference>
<protein>
    <submittedName>
        <fullName evidence="7">(Fe-S)-binding protein</fullName>
    </submittedName>
</protein>
<evidence type="ECO:0000256" key="5">
    <source>
        <dbReference type="ARBA" id="ARBA00023014"/>
    </source>
</evidence>
<sequence length="401" mass="45413">MVQTDVEAKDLYEIFKEKVYGMVDGEKIKQCLQCGTCSASCPFGEGMDYNTRKMIAAMKIGDFDEILSGHGIWLCTSCYICTTRCPAKIPLTDVMVPVLRETAMLYEKGVPLELQKALENVARYGNPFGESPKKRINWVKETGVPIKILQKDKKPVNILLIPECFCAYHQRAKNVAISLAKIFHKLNVDFGIIGPDEKCIGDSKRLAGEFGLFEMLAEYNAKQLKKYNFDIIITPDPHAYNAFVNEYPKLGYTYKVLHHTQYLFQRLDDLKPLFKKEFPYKVTYHDPCYLGRRNKVFDAPREILKSINGLNFIEMPRTREDALCCGGGGGGVWLDSFSRKYIKERPAEKRVKEALSIGAEVLAVACPIDITMFEDAVKVLNLEGKIRIMDISEILLEVIGG</sequence>
<comment type="caution">
    <text evidence="7">The sequence shown here is derived from an EMBL/GenBank/DDBJ whole genome shotgun (WGS) entry which is preliminary data.</text>
</comment>
<dbReference type="EMBL" id="DRBS01000080">
    <property type="protein sequence ID" value="HDD43649.1"/>
    <property type="molecule type" value="Genomic_DNA"/>
</dbReference>
<dbReference type="GO" id="GO:0051539">
    <property type="term" value="F:4 iron, 4 sulfur cluster binding"/>
    <property type="evidence" value="ECO:0007669"/>
    <property type="project" value="UniProtKB-KW"/>
</dbReference>
<dbReference type="PROSITE" id="PS51379">
    <property type="entry name" value="4FE4S_FER_2"/>
    <property type="match status" value="1"/>
</dbReference>
<dbReference type="Pfam" id="PF02754">
    <property type="entry name" value="CCG"/>
    <property type="match status" value="2"/>
</dbReference>
<dbReference type="PANTHER" id="PTHR43255">
    <property type="entry name" value="IRON-SULFUR-BINDING OXIDOREDUCTASE FADF-RELATED-RELATED"/>
    <property type="match status" value="1"/>
</dbReference>
<keyword evidence="5" id="KW-0411">Iron-sulfur</keyword>
<dbReference type="SUPFAM" id="SSF46548">
    <property type="entry name" value="alpha-helical ferredoxin"/>
    <property type="match status" value="1"/>
</dbReference>
<dbReference type="InterPro" id="IPR017896">
    <property type="entry name" value="4Fe4S_Fe-S-bd"/>
</dbReference>
<keyword evidence="3" id="KW-0560">Oxidoreductase</keyword>
<dbReference type="GO" id="GO:0046872">
    <property type="term" value="F:metal ion binding"/>
    <property type="evidence" value="ECO:0007669"/>
    <property type="project" value="UniProtKB-KW"/>
</dbReference>
<evidence type="ECO:0000256" key="1">
    <source>
        <dbReference type="ARBA" id="ARBA00022485"/>
    </source>
</evidence>
<keyword evidence="4" id="KW-0408">Iron</keyword>
<dbReference type="InterPro" id="IPR017900">
    <property type="entry name" value="4Fe4S_Fe_S_CS"/>
</dbReference>
<organism evidence="7">
    <name type="scientific">Desulfofervidus auxilii</name>
    <dbReference type="NCBI Taxonomy" id="1621989"/>
    <lineage>
        <taxon>Bacteria</taxon>
        <taxon>Pseudomonadati</taxon>
        <taxon>Thermodesulfobacteriota</taxon>
        <taxon>Candidatus Desulfofervidia</taxon>
        <taxon>Candidatus Desulfofervidales</taxon>
        <taxon>Candidatus Desulfofervidaceae</taxon>
        <taxon>Candidatus Desulfofervidus</taxon>
    </lineage>
</organism>
<dbReference type="InterPro" id="IPR009051">
    <property type="entry name" value="Helical_ferredxn"/>
</dbReference>
<evidence type="ECO:0000313" key="7">
    <source>
        <dbReference type="EMBL" id="HDD43649.1"/>
    </source>
</evidence>
<accession>A0A7C0Y4S0</accession>
<dbReference type="InterPro" id="IPR004017">
    <property type="entry name" value="Cys_rich_dom"/>
</dbReference>
<gene>
    <name evidence="7" type="ORF">ENG63_02135</name>
</gene>
<dbReference type="InterPro" id="IPR051460">
    <property type="entry name" value="HdrC_iron-sulfur_subunit"/>
</dbReference>